<evidence type="ECO:0000259" key="3">
    <source>
        <dbReference type="PROSITE" id="PS50977"/>
    </source>
</evidence>
<accession>A0A931D8F3</accession>
<comment type="caution">
    <text evidence="4">The sequence shown here is derived from an EMBL/GenBank/DDBJ whole genome shotgun (WGS) entry which is preliminary data.</text>
</comment>
<evidence type="ECO:0000313" key="4">
    <source>
        <dbReference type="EMBL" id="MBG6083923.1"/>
    </source>
</evidence>
<dbReference type="EMBL" id="JADOTZ010000001">
    <property type="protein sequence ID" value="MBG6083923.1"/>
    <property type="molecule type" value="Genomic_DNA"/>
</dbReference>
<feature type="domain" description="HTH tetR-type" evidence="3">
    <location>
        <begin position="16"/>
        <end position="76"/>
    </location>
</feature>
<reference evidence="4" key="1">
    <citation type="submission" date="2020-11" db="EMBL/GenBank/DDBJ databases">
        <title>Sequencing the genomes of 1000 actinobacteria strains.</title>
        <authorList>
            <person name="Klenk H.-P."/>
        </authorList>
    </citation>
    <scope>NUCLEOTIDE SEQUENCE</scope>
    <source>
        <strain evidence="4">DSM 26152</strain>
    </source>
</reference>
<dbReference type="RefSeq" id="WP_196835304.1">
    <property type="nucleotide sequence ID" value="NZ_JADOTZ010000001.1"/>
</dbReference>
<evidence type="ECO:0000256" key="1">
    <source>
        <dbReference type="ARBA" id="ARBA00023125"/>
    </source>
</evidence>
<gene>
    <name evidence="4" type="ORF">IW252_000690</name>
</gene>
<sequence>MTTPPHSVSRREQNKAATRAAIVEAALDLVRRAPTEPVTAESIAEAANISRRTFFNYFSSVEAALNVPLDDFLESAVAHLATGPESLPAAEAAIRALRESFTPERLEPVAELFLLAQTNPQLSRMQMESWNDCAERVVDFLRTAAPDAPALASAAFAHAVVGVGRAAFLHWGQRFDDAAVLDSAPPSAHRFRPDHEATEELHELLLEAMTQLRDGFSALQTRAQ</sequence>
<dbReference type="Gene3D" id="1.10.357.10">
    <property type="entry name" value="Tetracycline Repressor, domain 2"/>
    <property type="match status" value="1"/>
</dbReference>
<dbReference type="InterPro" id="IPR009057">
    <property type="entry name" value="Homeodomain-like_sf"/>
</dbReference>
<dbReference type="InterPro" id="IPR001647">
    <property type="entry name" value="HTH_TetR"/>
</dbReference>
<keyword evidence="1 2" id="KW-0238">DNA-binding</keyword>
<dbReference type="AlphaFoldDB" id="A0A931D8F3"/>
<proteinExistence type="predicted"/>
<evidence type="ECO:0000256" key="2">
    <source>
        <dbReference type="PROSITE-ProRule" id="PRU00335"/>
    </source>
</evidence>
<protein>
    <submittedName>
        <fullName evidence="4">AcrR family transcriptional regulator</fullName>
    </submittedName>
</protein>
<dbReference type="Proteomes" id="UP000625033">
    <property type="component" value="Unassembled WGS sequence"/>
</dbReference>
<feature type="DNA-binding region" description="H-T-H motif" evidence="2">
    <location>
        <begin position="39"/>
        <end position="58"/>
    </location>
</feature>
<dbReference type="GO" id="GO:0003677">
    <property type="term" value="F:DNA binding"/>
    <property type="evidence" value="ECO:0007669"/>
    <property type="project" value="UniProtKB-UniRule"/>
</dbReference>
<keyword evidence="5" id="KW-1185">Reference proteome</keyword>
<evidence type="ECO:0000313" key="5">
    <source>
        <dbReference type="Proteomes" id="UP000625033"/>
    </source>
</evidence>
<dbReference type="SUPFAM" id="SSF46689">
    <property type="entry name" value="Homeodomain-like"/>
    <property type="match status" value="1"/>
</dbReference>
<dbReference type="PROSITE" id="PS50977">
    <property type="entry name" value="HTH_TETR_2"/>
    <property type="match status" value="1"/>
</dbReference>
<organism evidence="4 5">
    <name type="scientific">Zhihengliuella flava</name>
    <dbReference type="NCBI Taxonomy" id="1285193"/>
    <lineage>
        <taxon>Bacteria</taxon>
        <taxon>Bacillati</taxon>
        <taxon>Actinomycetota</taxon>
        <taxon>Actinomycetes</taxon>
        <taxon>Micrococcales</taxon>
        <taxon>Micrococcaceae</taxon>
        <taxon>Zhihengliuella</taxon>
    </lineage>
</organism>
<name>A0A931D8F3_9MICC</name>
<dbReference type="Pfam" id="PF00440">
    <property type="entry name" value="TetR_N"/>
    <property type="match status" value="1"/>
</dbReference>